<dbReference type="AlphaFoldDB" id="A0A7J5XPW9"/>
<comment type="caution">
    <text evidence="1">The sequence shown here is derived from an EMBL/GenBank/DDBJ whole genome shotgun (WGS) entry which is preliminary data.</text>
</comment>
<keyword evidence="2" id="KW-1185">Reference proteome</keyword>
<evidence type="ECO:0000313" key="2">
    <source>
        <dbReference type="Proteomes" id="UP000518266"/>
    </source>
</evidence>
<proteinExistence type="predicted"/>
<sequence length="67" mass="7462">MVLIPRTGLGVKVRYEGGTITTARGSSVQLSCDAIYDFEQCRLLHVVWVHVMDQNEELTDPEGSSPR</sequence>
<protein>
    <submittedName>
        <fullName evidence="1">Uncharacterized protein</fullName>
    </submittedName>
</protein>
<organism evidence="1 2">
    <name type="scientific">Dissostichus mawsoni</name>
    <name type="common">Antarctic cod</name>
    <dbReference type="NCBI Taxonomy" id="36200"/>
    <lineage>
        <taxon>Eukaryota</taxon>
        <taxon>Metazoa</taxon>
        <taxon>Chordata</taxon>
        <taxon>Craniata</taxon>
        <taxon>Vertebrata</taxon>
        <taxon>Euteleostomi</taxon>
        <taxon>Actinopterygii</taxon>
        <taxon>Neopterygii</taxon>
        <taxon>Teleostei</taxon>
        <taxon>Neoteleostei</taxon>
        <taxon>Acanthomorphata</taxon>
        <taxon>Eupercaria</taxon>
        <taxon>Perciformes</taxon>
        <taxon>Notothenioidei</taxon>
        <taxon>Nototheniidae</taxon>
        <taxon>Dissostichus</taxon>
    </lineage>
</organism>
<gene>
    <name evidence="1" type="ORF">F7725_017882</name>
</gene>
<dbReference type="EMBL" id="JAAKFY010000021">
    <property type="protein sequence ID" value="KAF3839165.1"/>
    <property type="molecule type" value="Genomic_DNA"/>
</dbReference>
<evidence type="ECO:0000313" key="1">
    <source>
        <dbReference type="EMBL" id="KAF3839165.1"/>
    </source>
</evidence>
<dbReference type="OrthoDB" id="8897337at2759"/>
<reference evidence="1 2" key="1">
    <citation type="submission" date="2020-03" db="EMBL/GenBank/DDBJ databases">
        <title>Dissostichus mawsoni Genome sequencing and assembly.</title>
        <authorList>
            <person name="Park H."/>
        </authorList>
    </citation>
    <scope>NUCLEOTIDE SEQUENCE [LARGE SCALE GENOMIC DNA]</scope>
    <source>
        <strain evidence="1">DM0001</strain>
        <tissue evidence="1">Muscle</tissue>
    </source>
</reference>
<dbReference type="Proteomes" id="UP000518266">
    <property type="component" value="Unassembled WGS sequence"/>
</dbReference>
<accession>A0A7J5XPW9</accession>
<name>A0A7J5XPW9_DISMA</name>